<name>A0A2M8KIB9_9BACT</name>
<dbReference type="AlphaFoldDB" id="A0A2M8KIB9"/>
<dbReference type="Pfam" id="PF00294">
    <property type="entry name" value="PfkB"/>
    <property type="match status" value="1"/>
</dbReference>
<evidence type="ECO:0000256" key="2">
    <source>
        <dbReference type="ARBA" id="ARBA00022777"/>
    </source>
</evidence>
<gene>
    <name evidence="4" type="ORF">COU85_02505</name>
</gene>
<feature type="domain" description="Carbohydrate kinase PfkB" evidence="3">
    <location>
        <begin position="7"/>
        <end position="307"/>
    </location>
</feature>
<evidence type="ECO:0000256" key="1">
    <source>
        <dbReference type="ARBA" id="ARBA00022679"/>
    </source>
</evidence>
<accession>A0A2M8KIB9</accession>
<dbReference type="InterPro" id="IPR011611">
    <property type="entry name" value="PfkB_dom"/>
</dbReference>
<dbReference type="EMBL" id="PFEA01000047">
    <property type="protein sequence ID" value="PJE59662.1"/>
    <property type="molecule type" value="Genomic_DNA"/>
</dbReference>
<sequence>MFDIITFGSATRDLFLFSQNFSLVKNRGFPTGDGLCVPAGSKIYLDDIAFASGGGGTNTAATFALQGLKCAYVGKVGDDPGGRDLLRELAKRGIDHRWVKTDAKNRTAYSVVLSKGGADRTILVYRGACHRLEKKDVVWPDLQAKWFYLAPLSGASVHLFGELLALAEKNQIAVALNPGQTQLALGQKVFARLMEKIAVLILNQEEGAKITGLDFHRDEQILQKLKSWTAGLVVLTKGKAGLLAADNQYIYKAGIPPSGIIDRTGAGDAFGSGLVTKLIKGASFQEAIAYGTANATSCVQQIGAKNGLLPENQWGEWEKVKVLKYKL</sequence>
<evidence type="ECO:0000259" key="3">
    <source>
        <dbReference type="Pfam" id="PF00294"/>
    </source>
</evidence>
<dbReference type="GO" id="GO:0016301">
    <property type="term" value="F:kinase activity"/>
    <property type="evidence" value="ECO:0007669"/>
    <property type="project" value="UniProtKB-KW"/>
</dbReference>
<dbReference type="PROSITE" id="PS00583">
    <property type="entry name" value="PFKB_KINASES_1"/>
    <property type="match status" value="1"/>
</dbReference>
<dbReference type="PANTHER" id="PTHR10584">
    <property type="entry name" value="SUGAR KINASE"/>
    <property type="match status" value="1"/>
</dbReference>
<dbReference type="InterPro" id="IPR002173">
    <property type="entry name" value="Carboh/pur_kinase_PfkB_CS"/>
</dbReference>
<dbReference type="Gene3D" id="3.40.1190.20">
    <property type="match status" value="1"/>
</dbReference>
<evidence type="ECO:0000313" key="4">
    <source>
        <dbReference type="EMBL" id="PJE59662.1"/>
    </source>
</evidence>
<dbReference type="SUPFAM" id="SSF53613">
    <property type="entry name" value="Ribokinase-like"/>
    <property type="match status" value="1"/>
</dbReference>
<dbReference type="InterPro" id="IPR029056">
    <property type="entry name" value="Ribokinase-like"/>
</dbReference>
<protein>
    <recommendedName>
        <fullName evidence="3">Carbohydrate kinase PfkB domain-containing protein</fullName>
    </recommendedName>
</protein>
<organism evidence="4 5">
    <name type="scientific">Candidatus Portnoybacteria bacterium CG10_big_fil_rev_8_21_14_0_10_44_7</name>
    <dbReference type="NCBI Taxonomy" id="1974816"/>
    <lineage>
        <taxon>Bacteria</taxon>
        <taxon>Candidatus Portnoyibacteriota</taxon>
    </lineage>
</organism>
<dbReference type="Proteomes" id="UP000231086">
    <property type="component" value="Unassembled WGS sequence"/>
</dbReference>
<reference evidence="5" key="1">
    <citation type="submission" date="2017-09" db="EMBL/GenBank/DDBJ databases">
        <title>Depth-based differentiation of microbial function through sediment-hosted aquifers and enrichment of novel symbionts in the deep terrestrial subsurface.</title>
        <authorList>
            <person name="Probst A.J."/>
            <person name="Ladd B."/>
            <person name="Jarett J.K."/>
            <person name="Geller-Mcgrath D.E."/>
            <person name="Sieber C.M.K."/>
            <person name="Emerson J.B."/>
            <person name="Anantharaman K."/>
            <person name="Thomas B.C."/>
            <person name="Malmstrom R."/>
            <person name="Stieglmeier M."/>
            <person name="Klingl A."/>
            <person name="Woyke T."/>
            <person name="Ryan C.M."/>
            <person name="Banfield J.F."/>
        </authorList>
    </citation>
    <scope>NUCLEOTIDE SEQUENCE [LARGE SCALE GENOMIC DNA]</scope>
</reference>
<keyword evidence="2" id="KW-0418">Kinase</keyword>
<comment type="caution">
    <text evidence="4">The sequence shown here is derived from an EMBL/GenBank/DDBJ whole genome shotgun (WGS) entry which is preliminary data.</text>
</comment>
<evidence type="ECO:0000313" key="5">
    <source>
        <dbReference type="Proteomes" id="UP000231086"/>
    </source>
</evidence>
<keyword evidence="1" id="KW-0808">Transferase</keyword>
<dbReference type="PANTHER" id="PTHR10584:SF166">
    <property type="entry name" value="RIBOKINASE"/>
    <property type="match status" value="1"/>
</dbReference>
<proteinExistence type="predicted"/>